<dbReference type="SUPFAM" id="SSF53850">
    <property type="entry name" value="Periplasmic binding protein-like II"/>
    <property type="match status" value="1"/>
</dbReference>
<name>A0A1E5XU57_9HYPH</name>
<dbReference type="InterPro" id="IPR050490">
    <property type="entry name" value="Bact_solute-bd_prot1"/>
</dbReference>
<dbReference type="InterPro" id="IPR006059">
    <property type="entry name" value="SBP"/>
</dbReference>
<accession>A0A1E5XU57</accession>
<dbReference type="EMBL" id="LAJE02000090">
    <property type="protein sequence ID" value="OEO32129.1"/>
    <property type="molecule type" value="Genomic_DNA"/>
</dbReference>
<dbReference type="GO" id="GO:0042597">
    <property type="term" value="C:periplasmic space"/>
    <property type="evidence" value="ECO:0007669"/>
    <property type="project" value="UniProtKB-SubCell"/>
</dbReference>
<dbReference type="RefSeq" id="WP_069908722.1">
    <property type="nucleotide sequence ID" value="NZ_LAJE02000090.1"/>
</dbReference>
<keyword evidence="6" id="KW-0574">Periplasm</keyword>
<keyword evidence="11" id="KW-1185">Reference proteome</keyword>
<feature type="chain" id="PRO_5009190538" description="Probable sugar-binding periplasmic protein" evidence="9">
    <location>
        <begin position="24"/>
        <end position="412"/>
    </location>
</feature>
<evidence type="ECO:0000256" key="4">
    <source>
        <dbReference type="ARBA" id="ARBA00022597"/>
    </source>
</evidence>
<evidence type="ECO:0000256" key="3">
    <source>
        <dbReference type="ARBA" id="ARBA00022448"/>
    </source>
</evidence>
<dbReference type="PANTHER" id="PTHR43649:SF28">
    <property type="entry name" value="BINDING PROTEIN COMPONENT OF ABC SUGAR TRANSPORTER-RELATED"/>
    <property type="match status" value="1"/>
</dbReference>
<protein>
    <recommendedName>
        <fullName evidence="8">Probable sugar-binding periplasmic protein</fullName>
    </recommendedName>
</protein>
<dbReference type="AlphaFoldDB" id="A0A1E5XU57"/>
<evidence type="ECO:0000256" key="2">
    <source>
        <dbReference type="ARBA" id="ARBA00008520"/>
    </source>
</evidence>
<feature type="signal peptide" evidence="9">
    <location>
        <begin position="1"/>
        <end position="23"/>
    </location>
</feature>
<evidence type="ECO:0000256" key="9">
    <source>
        <dbReference type="SAM" id="SignalP"/>
    </source>
</evidence>
<evidence type="ECO:0000256" key="5">
    <source>
        <dbReference type="ARBA" id="ARBA00022729"/>
    </source>
</evidence>
<evidence type="ECO:0000256" key="6">
    <source>
        <dbReference type="ARBA" id="ARBA00022764"/>
    </source>
</evidence>
<evidence type="ECO:0000256" key="7">
    <source>
        <dbReference type="ARBA" id="ARBA00049629"/>
    </source>
</evidence>
<organism evidence="10 11">
    <name type="scientific">Devosia insulae DS-56</name>
    <dbReference type="NCBI Taxonomy" id="1116389"/>
    <lineage>
        <taxon>Bacteria</taxon>
        <taxon>Pseudomonadati</taxon>
        <taxon>Pseudomonadota</taxon>
        <taxon>Alphaproteobacteria</taxon>
        <taxon>Hyphomicrobiales</taxon>
        <taxon>Devosiaceae</taxon>
        <taxon>Devosia</taxon>
    </lineage>
</organism>
<evidence type="ECO:0000313" key="10">
    <source>
        <dbReference type="EMBL" id="OEO32129.1"/>
    </source>
</evidence>
<dbReference type="PANTHER" id="PTHR43649">
    <property type="entry name" value="ARABINOSE-BINDING PROTEIN-RELATED"/>
    <property type="match status" value="1"/>
</dbReference>
<comment type="similarity">
    <text evidence="2">Belongs to the bacterial solute-binding protein 1 family.</text>
</comment>
<dbReference type="Gene3D" id="3.40.190.10">
    <property type="entry name" value="Periplasmic binding protein-like II"/>
    <property type="match status" value="2"/>
</dbReference>
<proteinExistence type="inferred from homology"/>
<gene>
    <name evidence="10" type="ORF">VW23_000935</name>
</gene>
<comment type="function">
    <text evidence="7">Part of a binding-protein-dependent transport system for a sugar.</text>
</comment>
<reference evidence="10 11" key="1">
    <citation type="journal article" date="2015" name="Genome Announc.">
        <title>Genome Assemblies of Three Soil-Associated Devosia species: D. insulae, D. limi, and D. soli.</title>
        <authorList>
            <person name="Hassan Y.I."/>
            <person name="Lepp D."/>
            <person name="Zhou T."/>
        </authorList>
    </citation>
    <scope>NUCLEOTIDE SEQUENCE [LARGE SCALE GENOMIC DNA]</scope>
    <source>
        <strain evidence="10 11">DS-56</strain>
    </source>
</reference>
<comment type="caution">
    <text evidence="10">The sequence shown here is derived from an EMBL/GenBank/DDBJ whole genome shotgun (WGS) entry which is preliminary data.</text>
</comment>
<evidence type="ECO:0000256" key="8">
    <source>
        <dbReference type="ARBA" id="ARBA00049753"/>
    </source>
</evidence>
<dbReference type="Pfam" id="PF01547">
    <property type="entry name" value="SBP_bac_1"/>
    <property type="match status" value="1"/>
</dbReference>
<dbReference type="OrthoDB" id="9798191at2"/>
<keyword evidence="5 9" id="KW-0732">Signal</keyword>
<evidence type="ECO:0000313" key="11">
    <source>
        <dbReference type="Proteomes" id="UP000095463"/>
    </source>
</evidence>
<comment type="subcellular location">
    <subcellularLocation>
        <location evidence="1">Periplasm</location>
    </subcellularLocation>
</comment>
<sequence>MKSVVSVVALVAAALLGSTSVRAADVEVIHWWTSGGEQAAVSVFAREFDALGGDKWVDTAIAGGENARSATLQRILGGDPPGAAQFNPGRQYEELIAGNMLLDLTDLATKENWAGFIRPASISEACLVDGHWWCVPVNIHSWNWAWASVPAFEKAGVELPTSFDDFLSKAPKLQEAGIIPFAIGGESWQINGAFGVIQTSLLGLEKREKILKDKDLELAKAEMPAVFEKFRQFKQFSDAGSANRNWNDTTNLVVTDQAGLQVMGDWARGEFGVAGEKAGVDYACLALPIDHPTVSTGGDIFLFPKQSDPAVEAAQLKMASMMVNPQVQALFNNAKGSMPIRDDVDMSLADDCMKRGLEIIKDPANIAVDAGRWQSNDTTGQFNDLVAQFWADDAMTVEAAAEQYVTILQNAD</sequence>
<dbReference type="Proteomes" id="UP000095463">
    <property type="component" value="Unassembled WGS sequence"/>
</dbReference>
<keyword evidence="4" id="KW-0762">Sugar transport</keyword>
<keyword evidence="3" id="KW-0813">Transport</keyword>
<evidence type="ECO:0000256" key="1">
    <source>
        <dbReference type="ARBA" id="ARBA00004418"/>
    </source>
</evidence>